<feature type="compositionally biased region" description="Low complexity" evidence="1">
    <location>
        <begin position="445"/>
        <end position="454"/>
    </location>
</feature>
<feature type="transmembrane region" description="Helical" evidence="2">
    <location>
        <begin position="48"/>
        <end position="70"/>
    </location>
</feature>
<evidence type="ECO:0000313" key="4">
    <source>
        <dbReference type="Proteomes" id="UP000242146"/>
    </source>
</evidence>
<reference evidence="3 4" key="1">
    <citation type="submission" date="2016-07" db="EMBL/GenBank/DDBJ databases">
        <title>Pervasive Adenine N6-methylation of Active Genes in Fungi.</title>
        <authorList>
            <consortium name="DOE Joint Genome Institute"/>
            <person name="Mondo S.J."/>
            <person name="Dannebaum R.O."/>
            <person name="Kuo R.C."/>
            <person name="Labutti K."/>
            <person name="Haridas S."/>
            <person name="Kuo A."/>
            <person name="Salamov A."/>
            <person name="Ahrendt S.R."/>
            <person name="Lipzen A."/>
            <person name="Sullivan W."/>
            <person name="Andreopoulos W.B."/>
            <person name="Clum A."/>
            <person name="Lindquist E."/>
            <person name="Daum C."/>
            <person name="Ramamoorthy G.K."/>
            <person name="Gryganskyi A."/>
            <person name="Culley D."/>
            <person name="Magnuson J.K."/>
            <person name="James T.Y."/>
            <person name="O'Malley M.A."/>
            <person name="Stajich J.E."/>
            <person name="Spatafora J.W."/>
            <person name="Visel A."/>
            <person name="Grigoriev I.V."/>
        </authorList>
    </citation>
    <scope>NUCLEOTIDE SEQUENCE [LARGE SCALE GENOMIC DNA]</scope>
    <source>
        <strain evidence="3 4">NRRL 3301</strain>
    </source>
</reference>
<feature type="compositionally biased region" description="Polar residues" evidence="1">
    <location>
        <begin position="480"/>
        <end position="504"/>
    </location>
</feature>
<keyword evidence="2" id="KW-0812">Transmembrane</keyword>
<protein>
    <submittedName>
        <fullName evidence="3">Uncharacterized protein</fullName>
    </submittedName>
</protein>
<feature type="transmembrane region" description="Helical" evidence="2">
    <location>
        <begin position="101"/>
        <end position="124"/>
    </location>
</feature>
<feature type="transmembrane region" description="Helical" evidence="2">
    <location>
        <begin position="6"/>
        <end position="27"/>
    </location>
</feature>
<dbReference type="EMBL" id="MCGT01000001">
    <property type="protein sequence ID" value="ORX62659.1"/>
    <property type="molecule type" value="Genomic_DNA"/>
</dbReference>
<keyword evidence="4" id="KW-1185">Reference proteome</keyword>
<dbReference type="Proteomes" id="UP000242146">
    <property type="component" value="Unassembled WGS sequence"/>
</dbReference>
<evidence type="ECO:0000256" key="1">
    <source>
        <dbReference type="SAM" id="MobiDB-lite"/>
    </source>
</evidence>
<gene>
    <name evidence="3" type="ORF">DM01DRAFT_1403121</name>
</gene>
<keyword evidence="2" id="KW-1133">Transmembrane helix</keyword>
<feature type="transmembrane region" description="Helical" evidence="2">
    <location>
        <begin position="259"/>
        <end position="278"/>
    </location>
</feature>
<evidence type="ECO:0000313" key="3">
    <source>
        <dbReference type="EMBL" id="ORX62659.1"/>
    </source>
</evidence>
<feature type="transmembrane region" description="Helical" evidence="2">
    <location>
        <begin position="145"/>
        <end position="163"/>
    </location>
</feature>
<dbReference type="STRING" id="101127.A0A1X2GX42"/>
<sequence>MHLSDFTFLERCWIYVYAMAYFIFSIYQGDRFKCLSPKKIFSGEMKSICTVLMFLMMTAQVSWDAIFTYVKYKEGYVLDGAVGVQKPFLAYSPSNQNLSSIAAYIQSGAYSIESCLYFMLQCFWNYLSNAVAKKSFMSSFEFMSYIVWAIITLALFPILEWYYHFNPKIEFILGIPYGGQVFITALLGIRTHRRFARLVRNAKQTGANKTVISKLTYFKDVNFLMMVCQFSYSSSFFVFCIDGMLDGPIAQNKFASDVILVNVNITALSLYVLFIAIFHPLKTFLGGYAVNETGTSGGVKSGDMRSNTNAYMNSHTQPPMEFKNTGASPYKRFSQRVTSFIGDRFQNGNRMMDVPTNSFQQTFDQTQPRPSRSPFPTNPSKPSASQTLRHESKTFLRPMSPVSVDYPPSQSDTVPLTRAVANQQSDISMDDFVSRHHQRSPPPFQQRQDPPQPRRVQYQSNLYGSYYDESADTLPVAISPSPSDMMTPQNDWLRSSPSRRQPRF</sequence>
<name>A0A1X2GX42_9FUNG</name>
<dbReference type="AlphaFoldDB" id="A0A1X2GX42"/>
<evidence type="ECO:0000256" key="2">
    <source>
        <dbReference type="SAM" id="Phobius"/>
    </source>
</evidence>
<feature type="region of interest" description="Disordered" evidence="1">
    <location>
        <begin position="433"/>
        <end position="454"/>
    </location>
</feature>
<feature type="compositionally biased region" description="Polar residues" evidence="1">
    <location>
        <begin position="361"/>
        <end position="370"/>
    </location>
</feature>
<dbReference type="OrthoDB" id="2384193at2759"/>
<comment type="caution">
    <text evidence="3">The sequence shown here is derived from an EMBL/GenBank/DDBJ whole genome shotgun (WGS) entry which is preliminary data.</text>
</comment>
<accession>A0A1X2GX42</accession>
<proteinExistence type="predicted"/>
<organism evidence="3 4">
    <name type="scientific">Hesseltinella vesiculosa</name>
    <dbReference type="NCBI Taxonomy" id="101127"/>
    <lineage>
        <taxon>Eukaryota</taxon>
        <taxon>Fungi</taxon>
        <taxon>Fungi incertae sedis</taxon>
        <taxon>Mucoromycota</taxon>
        <taxon>Mucoromycotina</taxon>
        <taxon>Mucoromycetes</taxon>
        <taxon>Mucorales</taxon>
        <taxon>Cunninghamellaceae</taxon>
        <taxon>Hesseltinella</taxon>
    </lineage>
</organism>
<feature type="region of interest" description="Disordered" evidence="1">
    <location>
        <begin position="361"/>
        <end position="389"/>
    </location>
</feature>
<feature type="region of interest" description="Disordered" evidence="1">
    <location>
        <begin position="473"/>
        <end position="504"/>
    </location>
</feature>
<feature type="transmembrane region" description="Helical" evidence="2">
    <location>
        <begin position="169"/>
        <end position="189"/>
    </location>
</feature>
<keyword evidence="2" id="KW-0472">Membrane</keyword>